<feature type="compositionally biased region" description="Basic and acidic residues" evidence="2">
    <location>
        <begin position="301"/>
        <end position="320"/>
    </location>
</feature>
<dbReference type="GO" id="GO:0031625">
    <property type="term" value="F:ubiquitin protein ligase binding"/>
    <property type="evidence" value="ECO:0007669"/>
    <property type="project" value="TreeGrafter"/>
</dbReference>
<evidence type="ECO:0000256" key="2">
    <source>
        <dbReference type="SAM" id="MobiDB-lite"/>
    </source>
</evidence>
<evidence type="ECO:0000256" key="1">
    <source>
        <dbReference type="ARBA" id="ARBA00023054"/>
    </source>
</evidence>
<feature type="compositionally biased region" description="Low complexity" evidence="2">
    <location>
        <begin position="447"/>
        <end position="467"/>
    </location>
</feature>
<reference evidence="4" key="1">
    <citation type="submission" date="2025-08" db="UniProtKB">
        <authorList>
            <consortium name="Ensembl"/>
        </authorList>
    </citation>
    <scope>IDENTIFICATION</scope>
</reference>
<keyword evidence="1" id="KW-0175">Coiled coil</keyword>
<name>A0A8C5QLF2_9ANUR</name>
<dbReference type="Ensembl" id="ENSLLET00000041052.1">
    <property type="protein sequence ID" value="ENSLLEP00000039462.1"/>
    <property type="gene ID" value="ENSLLEG00000025087.1"/>
</dbReference>
<sequence>MTEITIDNSKLPGVKEVVRDFGVLEDHTLAHTLQEQEIEHHLSTNIQRNRLVKHDLKVAKQLQEEEDLRAQTRLKKQHNELELLDVEIAQEIQEKLVIDAERRRRQEEKDEDIARLLQEREEKRKRSSREESQCSNHEGHRKGRHKEYQSEYDRPHRHDKHERQRKERIDPRSERSSPSSDVRSRGRSVESRSTCKEDDYGLHKPENPHHRASNKKERPERPPLPKTNKHDNVGSDNVNGEYLDEHPPESRRGRSQSHDIFGKHDSGNERHQDNYNVKVSKRSFEGDYASERQRRRTPSPIRERHPRDSGLRQREIRDAQQTKPSSGPKTREEYDAEIARKLQERELKVNVLDLQAAQLAQDEEIARWLMEKEEKAYRKSKSKEKMSDRRRPEEREPRSQEYVRPGTRESKESHRSRSDKPYRPLPPFPDEVGECDFEQDYTNRNQHNSPRSNSKSQSSHKGSSYRP</sequence>
<protein>
    <submittedName>
        <fullName evidence="4">Coiled-coil domain containing 50</fullName>
    </submittedName>
</protein>
<dbReference type="GO" id="GO:0005737">
    <property type="term" value="C:cytoplasm"/>
    <property type="evidence" value="ECO:0007669"/>
    <property type="project" value="TreeGrafter"/>
</dbReference>
<gene>
    <name evidence="4" type="primary">CCDC50</name>
</gene>
<dbReference type="InterPro" id="IPR029311">
    <property type="entry name" value="CCDC50_N"/>
</dbReference>
<evidence type="ECO:0000313" key="4">
    <source>
        <dbReference type="Ensembl" id="ENSLLEP00000039462.1"/>
    </source>
</evidence>
<dbReference type="Pfam" id="PF15295">
    <property type="entry name" value="CCDC50_N"/>
    <property type="match status" value="1"/>
</dbReference>
<dbReference type="GeneTree" id="ENSGT00390000011058"/>
<feature type="compositionally biased region" description="Basic and acidic residues" evidence="2">
    <location>
        <begin position="282"/>
        <end position="292"/>
    </location>
</feature>
<feature type="compositionally biased region" description="Basic and acidic residues" evidence="2">
    <location>
        <begin position="374"/>
        <end position="422"/>
    </location>
</feature>
<dbReference type="PANTHER" id="PTHR22115">
    <property type="entry name" value="C3ORF6 PROTEIN-RELATED"/>
    <property type="match status" value="1"/>
</dbReference>
<reference evidence="4" key="2">
    <citation type="submission" date="2025-09" db="UniProtKB">
        <authorList>
            <consortium name="Ensembl"/>
        </authorList>
    </citation>
    <scope>IDENTIFICATION</scope>
</reference>
<dbReference type="InterPro" id="IPR039303">
    <property type="entry name" value="CCDC50"/>
</dbReference>
<evidence type="ECO:0000313" key="5">
    <source>
        <dbReference type="Proteomes" id="UP000694569"/>
    </source>
</evidence>
<accession>A0A8C5QLF2</accession>
<evidence type="ECO:0000259" key="3">
    <source>
        <dbReference type="Pfam" id="PF15295"/>
    </source>
</evidence>
<organism evidence="4 5">
    <name type="scientific">Leptobrachium leishanense</name>
    <name type="common">Leishan spiny toad</name>
    <dbReference type="NCBI Taxonomy" id="445787"/>
    <lineage>
        <taxon>Eukaryota</taxon>
        <taxon>Metazoa</taxon>
        <taxon>Chordata</taxon>
        <taxon>Craniata</taxon>
        <taxon>Vertebrata</taxon>
        <taxon>Euteleostomi</taxon>
        <taxon>Amphibia</taxon>
        <taxon>Batrachia</taxon>
        <taxon>Anura</taxon>
        <taxon>Pelobatoidea</taxon>
        <taxon>Megophryidae</taxon>
        <taxon>Leptobrachium</taxon>
    </lineage>
</organism>
<feature type="compositionally biased region" description="Basic and acidic residues" evidence="2">
    <location>
        <begin position="182"/>
        <end position="233"/>
    </location>
</feature>
<keyword evidence="5" id="KW-1185">Reference proteome</keyword>
<feature type="domain" description="Coiled-coil" evidence="3">
    <location>
        <begin position="5"/>
        <end position="126"/>
    </location>
</feature>
<feature type="compositionally biased region" description="Basic and acidic residues" evidence="2">
    <location>
        <begin position="243"/>
        <end position="273"/>
    </location>
</feature>
<feature type="compositionally biased region" description="Basic and acidic residues" evidence="2">
    <location>
        <begin position="119"/>
        <end position="132"/>
    </location>
</feature>
<dbReference type="OrthoDB" id="9994767at2759"/>
<feature type="region of interest" description="Disordered" evidence="2">
    <location>
        <begin position="374"/>
        <end position="467"/>
    </location>
</feature>
<proteinExistence type="predicted"/>
<feature type="compositionally biased region" description="Basic and acidic residues" evidence="2">
    <location>
        <begin position="146"/>
        <end position="175"/>
    </location>
</feature>
<dbReference type="PANTHER" id="PTHR22115:SF1">
    <property type="entry name" value="COILED-COIL DOMAIN-CONTAINING PROTEIN 50"/>
    <property type="match status" value="1"/>
</dbReference>
<feature type="region of interest" description="Disordered" evidence="2">
    <location>
        <begin position="119"/>
        <end position="336"/>
    </location>
</feature>
<dbReference type="AlphaFoldDB" id="A0A8C5QLF2"/>
<dbReference type="Proteomes" id="UP000694569">
    <property type="component" value="Unplaced"/>
</dbReference>